<dbReference type="Pfam" id="PF04324">
    <property type="entry name" value="Fer2_BFD"/>
    <property type="match status" value="1"/>
</dbReference>
<protein>
    <recommendedName>
        <fullName evidence="6">FAD dependent oxidoreductase domain-containing protein</fullName>
    </recommendedName>
</protein>
<dbReference type="PANTHER" id="PTHR42720">
    <property type="entry name" value="GLYCEROL-3-PHOSPHATE DEHYDROGENASE"/>
    <property type="match status" value="1"/>
</dbReference>
<dbReference type="InterPro" id="IPR041854">
    <property type="entry name" value="BFD-like_2Fe2S-bd_dom_sf"/>
</dbReference>
<keyword evidence="1" id="KW-0812">Transmembrane</keyword>
<dbReference type="Gene3D" id="3.30.9.10">
    <property type="entry name" value="D-Amino Acid Oxidase, subunit A, domain 2"/>
    <property type="match status" value="2"/>
</dbReference>
<dbReference type="EMBL" id="LGRX02018438">
    <property type="protein sequence ID" value="KAK3259835.1"/>
    <property type="molecule type" value="Genomic_DNA"/>
</dbReference>
<dbReference type="InterPro" id="IPR007419">
    <property type="entry name" value="BFD-like_2Fe2S-bd_dom"/>
</dbReference>
<dbReference type="Proteomes" id="UP001190700">
    <property type="component" value="Unassembled WGS sequence"/>
</dbReference>
<dbReference type="Gene3D" id="3.50.50.60">
    <property type="entry name" value="FAD/NAD(P)-binding domain"/>
    <property type="match status" value="2"/>
</dbReference>
<evidence type="ECO:0000313" key="4">
    <source>
        <dbReference type="EMBL" id="KAK3259835.1"/>
    </source>
</evidence>
<dbReference type="CDD" id="cd19946">
    <property type="entry name" value="GlpA-like_Fer2_BFD-like"/>
    <property type="match status" value="1"/>
</dbReference>
<name>A0AAE0KTE7_9CHLO</name>
<dbReference type="SUPFAM" id="SSF51905">
    <property type="entry name" value="FAD/NAD(P)-binding domain"/>
    <property type="match status" value="2"/>
</dbReference>
<feature type="domain" description="FAD dependent oxidoreductase" evidence="2">
    <location>
        <begin position="55"/>
        <end position="153"/>
    </location>
</feature>
<dbReference type="InterPro" id="IPR006076">
    <property type="entry name" value="FAD-dep_OxRdtase"/>
</dbReference>
<evidence type="ECO:0000256" key="1">
    <source>
        <dbReference type="SAM" id="Phobius"/>
    </source>
</evidence>
<feature type="transmembrane region" description="Helical" evidence="1">
    <location>
        <begin position="795"/>
        <end position="822"/>
    </location>
</feature>
<dbReference type="AlphaFoldDB" id="A0AAE0KTE7"/>
<gene>
    <name evidence="4" type="ORF">CYMTET_31189</name>
</gene>
<dbReference type="Pfam" id="PF01266">
    <property type="entry name" value="DAO"/>
    <property type="match status" value="3"/>
</dbReference>
<accession>A0AAE0KTE7</accession>
<organism evidence="4 5">
    <name type="scientific">Cymbomonas tetramitiformis</name>
    <dbReference type="NCBI Taxonomy" id="36881"/>
    <lineage>
        <taxon>Eukaryota</taxon>
        <taxon>Viridiplantae</taxon>
        <taxon>Chlorophyta</taxon>
        <taxon>Pyramimonadophyceae</taxon>
        <taxon>Pyramimonadales</taxon>
        <taxon>Pyramimonadaceae</taxon>
        <taxon>Cymbomonas</taxon>
    </lineage>
</organism>
<evidence type="ECO:0000259" key="3">
    <source>
        <dbReference type="Pfam" id="PF04324"/>
    </source>
</evidence>
<comment type="caution">
    <text evidence="4">The sequence shown here is derived from an EMBL/GenBank/DDBJ whole genome shotgun (WGS) entry which is preliminary data.</text>
</comment>
<dbReference type="PANTHER" id="PTHR42720:SF1">
    <property type="entry name" value="GLYCEROL 3-PHOSPHATE OXIDASE"/>
    <property type="match status" value="1"/>
</dbReference>
<keyword evidence="5" id="KW-1185">Reference proteome</keyword>
<sequence>MSTATKVHGSKGVICGGEWIDIEDCGEWSKGCPSGPPATTRQATTSAAKADGSYDVVIIGAGCIGSAVARELSKTNNSVLVIEKADDVTQGATKGNSGIVHSGFDDTPGSNRAKFCWKGNQMFEQLDRELHFGYLKNGSLVVARNAEDEKTLQEPPQPVHVTGGGALTAHFTLRAQESLQPVHVTGGDALTAHLTLRAQEPPQAVHVTGGGALTAHLTLRAQEPPQPVQVTGGGALTAHLTLRAQESPQPVHVTGGGALTAHLTLSAGVATACPRLGGGALCSAAQESLQPVHVTGGGALTAHLTLRAQEPPQAVHVTGGGALTAHFTLRAQEPPQPVHVTGGDALTAHLTLRAQEPPQAVHVTGGGALTAHLTLRAQEPPQPVHVTGGGALTAHLTLRAQESPQPVHVTGGGALTAHLTLRAQESPPQPVHVTGGGALTAHLTLRAQEPPQPVHVTGGGALTAHLTLRAQESPQPVHVTGGAHLTLRAQESPQPVHVTGGGALTAHLTLRARESPQPVHVTGGGALTAHLSLRAQESPQPVHVTGGVVCRECHVFGELLGYCELSVFPDTPLVCVESARLFRECKSFGKAPVRLKGLACLECASALGWSRSVQSVPVRSDGAGARRVRQCARMEPERAECASALGWSRSAQSVPVRSDGAGARRELLERGETNGVKDLRIIGKEELLSMEPHLNQEATAALWSPHAGTVTPYEYTIAVAENAADNGVEIQVNKQVTGIDKVEGGGFLVHAKPSNWDPNAKNWTPESSAPSSAPSTSASQAILGPVLCSLGPGCAIAAALGLMPVAALPVVLVLLAAAWYFLVFAATKAEAEVHIRTRYVVNCAGLFSDKIAEMVGDKSFYVKPRLGEYLLLHKDQGHLAGATLFPCPGKMGKGVLVQTTLWGNLILGPTARDLSDPETAKASKQDIIMEVLTKCRELVPSFDVGQVIHSFAGARAKTSRGDWIIEECATAKDFFHAAGIDSPGLAASPAIAIEVTKMLHKAGLSTSPNPGFNPHRRPIITPKDGWKGLKVGHQDPAKNVVCKCEKVTEAEVVDAIHRSLTCNTTQAIRKRTRAGMGHCQADPDNLTPSCEERVAQIIARETKIKQDKVGRRPWPATSLLPQRWLGDDERQKFRSLIKA</sequence>
<keyword evidence="1" id="KW-0472">Membrane</keyword>
<dbReference type="InterPro" id="IPR036188">
    <property type="entry name" value="FAD/NAD-bd_sf"/>
</dbReference>
<evidence type="ECO:0000259" key="2">
    <source>
        <dbReference type="Pfam" id="PF01266"/>
    </source>
</evidence>
<evidence type="ECO:0000313" key="5">
    <source>
        <dbReference type="Proteomes" id="UP001190700"/>
    </source>
</evidence>
<dbReference type="Gene3D" id="1.10.10.1100">
    <property type="entry name" value="BFD-like [2Fe-2S]-binding domain"/>
    <property type="match status" value="1"/>
</dbReference>
<dbReference type="InterPro" id="IPR052745">
    <property type="entry name" value="G3P_Oxidase/Oxidoreductase"/>
</dbReference>
<feature type="domain" description="FAD dependent oxidoreductase" evidence="2">
    <location>
        <begin position="631"/>
        <end position="749"/>
    </location>
</feature>
<keyword evidence="1" id="KW-1133">Transmembrane helix</keyword>
<reference evidence="4 5" key="1">
    <citation type="journal article" date="2015" name="Genome Biol. Evol.">
        <title>Comparative Genomics of a Bacterivorous Green Alga Reveals Evolutionary Causalities and Consequences of Phago-Mixotrophic Mode of Nutrition.</title>
        <authorList>
            <person name="Burns J.A."/>
            <person name="Paasch A."/>
            <person name="Narechania A."/>
            <person name="Kim E."/>
        </authorList>
    </citation>
    <scope>NUCLEOTIDE SEQUENCE [LARGE SCALE GENOMIC DNA]</scope>
    <source>
        <strain evidence="4 5">PLY_AMNH</strain>
    </source>
</reference>
<evidence type="ECO:0008006" key="6">
    <source>
        <dbReference type="Google" id="ProtNLM"/>
    </source>
</evidence>
<proteinExistence type="predicted"/>
<feature type="domain" description="BFD-like [2Fe-2S]-binding" evidence="3">
    <location>
        <begin position="1040"/>
        <end position="1099"/>
    </location>
</feature>
<feature type="domain" description="FAD dependent oxidoreductase" evidence="2">
    <location>
        <begin position="833"/>
        <end position="997"/>
    </location>
</feature>